<gene>
    <name evidence="2" type="ORF">MXF72_10130</name>
</gene>
<accession>A0AAE9H4Q1</accession>
<keyword evidence="1" id="KW-1133">Transmembrane helix</keyword>
<dbReference type="Proteomes" id="UP000830925">
    <property type="component" value="Chromosome"/>
</dbReference>
<sequence>MWLSRREAESTTKPWNATRHETLPYKKSKVQEDPIIWMLLTLPLALCPLVSIRRADLVSMHDAWVQDYAPVIVLRLLAVLTHVFNVARKEWGMESLSNPIEVVQACGNSAR</sequence>
<feature type="transmembrane region" description="Helical" evidence="1">
    <location>
        <begin position="68"/>
        <end position="87"/>
    </location>
</feature>
<keyword evidence="1" id="KW-0812">Transmembrane</keyword>
<evidence type="ECO:0000313" key="2">
    <source>
        <dbReference type="EMBL" id="UPL19793.1"/>
    </source>
</evidence>
<dbReference type="EMBL" id="CP095873">
    <property type="protein sequence ID" value="UPL19793.1"/>
    <property type="molecule type" value="Genomic_DNA"/>
</dbReference>
<evidence type="ECO:0000256" key="1">
    <source>
        <dbReference type="SAM" id="Phobius"/>
    </source>
</evidence>
<dbReference type="RefSeq" id="WP_247965488.1">
    <property type="nucleotide sequence ID" value="NZ_CP095873.1"/>
</dbReference>
<keyword evidence="1" id="KW-0472">Membrane</keyword>
<evidence type="ECO:0000313" key="3">
    <source>
        <dbReference type="Proteomes" id="UP000830925"/>
    </source>
</evidence>
<dbReference type="AlphaFoldDB" id="A0AAE9H4Q1"/>
<proteinExistence type="predicted"/>
<reference evidence="2" key="1">
    <citation type="submission" date="2022-04" db="EMBL/GenBank/DDBJ databases">
        <title>Genomic mining of Alcaligenes faecalis D334 producing ectoin and derivatives.</title>
        <authorList>
            <person name="Doan V.T."/>
            <person name="Quach N.T."/>
            <person name="Vu T.-H.-N."/>
            <person name="Phi Q.-T."/>
        </authorList>
    </citation>
    <scope>NUCLEOTIDE SEQUENCE</scope>
    <source>
        <strain evidence="2">D334</strain>
    </source>
</reference>
<name>A0AAE9H4Q1_ALCFA</name>
<protein>
    <submittedName>
        <fullName evidence="2">Uncharacterized protein</fullName>
    </submittedName>
</protein>
<feature type="transmembrane region" description="Helical" evidence="1">
    <location>
        <begin position="35"/>
        <end position="52"/>
    </location>
</feature>
<organism evidence="2 3">
    <name type="scientific">Alcaligenes faecalis</name>
    <dbReference type="NCBI Taxonomy" id="511"/>
    <lineage>
        <taxon>Bacteria</taxon>
        <taxon>Pseudomonadati</taxon>
        <taxon>Pseudomonadota</taxon>
        <taxon>Betaproteobacteria</taxon>
        <taxon>Burkholderiales</taxon>
        <taxon>Alcaligenaceae</taxon>
        <taxon>Alcaligenes</taxon>
    </lineage>
</organism>